<protein>
    <submittedName>
        <fullName evidence="1">LuxR family transcriptional regulator</fullName>
    </submittedName>
</protein>
<dbReference type="AlphaFoldDB" id="A0A3L8R7X0"/>
<proteinExistence type="predicted"/>
<dbReference type="EMBL" id="QYCY01000002">
    <property type="protein sequence ID" value="RLV75885.1"/>
    <property type="molecule type" value="Genomic_DNA"/>
</dbReference>
<comment type="caution">
    <text evidence="1">The sequence shown here is derived from an EMBL/GenBank/DDBJ whole genome shotgun (WGS) entry which is preliminary data.</text>
</comment>
<name>A0A3L8R7X0_STRRN</name>
<evidence type="ECO:0000313" key="1">
    <source>
        <dbReference type="EMBL" id="RLV75885.1"/>
    </source>
</evidence>
<sequence>MAAAHETSLVAVLGTLRASDLDDARARLAATDTASSALVALRSAQKTDRELSEEAAHKAFGQLRKGIRHMLRHHEACIEFVPPPKTGRPLPGEVAYAARAMTCAAVLAFLAQPQLTRLRIGWSSLDASLIVDVRDQGSGESISPPCSVSFKGVPKHWAGASLSTRFRGGAAMPGSFSRSIRPPIALSNPAWQTSIPESSRSCVWLREASGTRQSAMLSASRRAPLSSTWPAFFASLRWPHAERRLHWH</sequence>
<evidence type="ECO:0000313" key="2">
    <source>
        <dbReference type="Proteomes" id="UP000281594"/>
    </source>
</evidence>
<organism evidence="1 2">
    <name type="scientific">Streptomyces rapamycinicus (strain ATCC 29253 / DSM 41530 / NRRL 5491 / AYB-994)</name>
    <name type="common">Streptomyces hygroscopicus (strain ATCC 29253)</name>
    <dbReference type="NCBI Taxonomy" id="1343740"/>
    <lineage>
        <taxon>Bacteria</taxon>
        <taxon>Bacillati</taxon>
        <taxon>Actinomycetota</taxon>
        <taxon>Actinomycetes</taxon>
        <taxon>Kitasatosporales</taxon>
        <taxon>Streptomycetaceae</taxon>
        <taxon>Streptomyces</taxon>
        <taxon>Streptomyces violaceusniger group</taxon>
    </lineage>
</organism>
<accession>A0A3L8R7X0</accession>
<dbReference type="Proteomes" id="UP000281594">
    <property type="component" value="Unassembled WGS sequence"/>
</dbReference>
<gene>
    <name evidence="1" type="ORF">D3C57_141705</name>
</gene>
<reference evidence="1 2" key="1">
    <citation type="journal article" date="2018" name="J. Biol. Chem.">
        <title>Discovery of the actinoplanic acid pathway in Streptomyces rapamycinicus reveals a genetically conserved synergism with rapamycin.</title>
        <authorList>
            <person name="Mrak P."/>
            <person name="Krastel P."/>
            <person name="Pivk Lukancic P."/>
            <person name="Tao J."/>
            <person name="Pistorius D."/>
            <person name="Moore C.M."/>
        </authorList>
    </citation>
    <scope>NUCLEOTIDE SEQUENCE [LARGE SCALE GENOMIC DNA]</scope>
    <source>
        <strain evidence="1 2">NRRL 5491</strain>
    </source>
</reference>